<sequence>MDIAFDSSDNIYVTDRSKDRIQVFNSSGDYSYSIDINNPVSIAIDNDDNLYVVDWQNESSKVFILTTQGDISYSFGSFNCYQQSDTFMCKAEFDNDGNFYLSETYSDRVQIFTAQGNYNYSHIHNIEGFNMSSGIALDSNGNIYVADIFNGRIQIFNDEWELIDTIGGKRGSGPGELNVPEGVDVDSDGFVYVTELYNDRVQVFTASGDYRYSITEGLSQPRSVKVHNNQIYVVGFHCVRIYDKPTTHTVETGNVGIGSTSPTEKLEVDGNVKITNNLILANGSSSVSQTILKAMTQSEARTINLPDASGIVVVTDDGNITVPDASITTSKLANNPGNGITGQTLVSNGDGTFGWAGFVTTQGATTTHTVEDGNVGIGTTSPTETLEINGTVHINNALKFQPISYTPAEATAGTLFYDNDTHKLKVYDGTEWKNCF</sequence>
<dbReference type="Proteomes" id="UP000189670">
    <property type="component" value="Unassembled WGS sequence"/>
</dbReference>
<reference evidence="5" key="1">
    <citation type="submission" date="2012-11" db="EMBL/GenBank/DDBJ databases">
        <authorList>
            <person name="Lucero-Rivera Y.E."/>
            <person name="Tovar-Ramirez D."/>
        </authorList>
    </citation>
    <scope>NUCLEOTIDE SEQUENCE [LARGE SCALE GENOMIC DNA]</scope>
    <source>
        <strain evidence="5">Araruama</strain>
    </source>
</reference>
<dbReference type="Gene3D" id="2.120.10.30">
    <property type="entry name" value="TolB, C-terminal domain"/>
    <property type="match status" value="2"/>
</dbReference>
<dbReference type="PANTHER" id="PTHR24104">
    <property type="entry name" value="E3 UBIQUITIN-PROTEIN LIGASE NHLRC1-RELATED"/>
    <property type="match status" value="1"/>
</dbReference>
<evidence type="ECO:0000256" key="2">
    <source>
        <dbReference type="PROSITE-ProRule" id="PRU00504"/>
    </source>
</evidence>
<organism evidence="4 5">
    <name type="scientific">Candidatus Magnetoglobus multicellularis str. Araruama</name>
    <dbReference type="NCBI Taxonomy" id="890399"/>
    <lineage>
        <taxon>Bacteria</taxon>
        <taxon>Pseudomonadati</taxon>
        <taxon>Thermodesulfobacteriota</taxon>
        <taxon>Desulfobacteria</taxon>
        <taxon>Desulfobacterales</taxon>
        <taxon>Desulfobacteraceae</taxon>
        <taxon>Candidatus Magnetoglobus</taxon>
    </lineage>
</organism>
<feature type="repeat" description="NHL" evidence="2">
    <location>
        <begin position="168"/>
        <end position="207"/>
    </location>
</feature>
<dbReference type="Pfam" id="PF08450">
    <property type="entry name" value="SGL"/>
    <property type="match status" value="1"/>
</dbReference>
<feature type="repeat" description="NHL" evidence="2">
    <location>
        <begin position="1"/>
        <end position="27"/>
    </location>
</feature>
<dbReference type="InterPro" id="IPR050952">
    <property type="entry name" value="TRIM-NHL_E3_ligases"/>
</dbReference>
<feature type="domain" description="SMP-30/Gluconolactonase/LRE-like region" evidence="3">
    <location>
        <begin position="7"/>
        <end position="215"/>
    </location>
</feature>
<accession>A0A1V1P2S2</accession>
<dbReference type="InterPro" id="IPR001258">
    <property type="entry name" value="NHL_repeat"/>
</dbReference>
<dbReference type="PROSITE" id="PS51125">
    <property type="entry name" value="NHL"/>
    <property type="match status" value="3"/>
</dbReference>
<name>A0A1V1P2S2_9BACT</name>
<evidence type="ECO:0000256" key="1">
    <source>
        <dbReference type="ARBA" id="ARBA00022737"/>
    </source>
</evidence>
<dbReference type="EMBL" id="ATBP01000723">
    <property type="protein sequence ID" value="ETR69157.1"/>
    <property type="molecule type" value="Genomic_DNA"/>
</dbReference>
<evidence type="ECO:0000313" key="5">
    <source>
        <dbReference type="Proteomes" id="UP000189670"/>
    </source>
</evidence>
<dbReference type="AlphaFoldDB" id="A0A1V1P2S2"/>
<dbReference type="SUPFAM" id="SSF101898">
    <property type="entry name" value="NHL repeat"/>
    <property type="match status" value="1"/>
</dbReference>
<comment type="caution">
    <text evidence="4">The sequence shown here is derived from an EMBL/GenBank/DDBJ whole genome shotgun (WGS) entry which is preliminary data.</text>
</comment>
<protein>
    <recommendedName>
        <fullName evidence="3">SMP-30/Gluconolactonase/LRE-like region domain-containing protein</fullName>
    </recommendedName>
</protein>
<evidence type="ECO:0000259" key="3">
    <source>
        <dbReference type="Pfam" id="PF08450"/>
    </source>
</evidence>
<keyword evidence="1" id="KW-0677">Repeat</keyword>
<evidence type="ECO:0000313" key="4">
    <source>
        <dbReference type="EMBL" id="ETR69157.1"/>
    </source>
</evidence>
<dbReference type="GO" id="GO:0008270">
    <property type="term" value="F:zinc ion binding"/>
    <property type="evidence" value="ECO:0007669"/>
    <property type="project" value="UniProtKB-KW"/>
</dbReference>
<gene>
    <name evidence="4" type="ORF">OMM_04117</name>
</gene>
<feature type="repeat" description="NHL" evidence="2">
    <location>
        <begin position="129"/>
        <end position="159"/>
    </location>
</feature>
<dbReference type="InterPro" id="IPR011042">
    <property type="entry name" value="6-blade_b-propeller_TolB-like"/>
</dbReference>
<dbReference type="PANTHER" id="PTHR24104:SF25">
    <property type="entry name" value="PROTEIN LIN-41"/>
    <property type="match status" value="1"/>
</dbReference>
<proteinExistence type="predicted"/>
<dbReference type="InterPro" id="IPR013658">
    <property type="entry name" value="SGL"/>
</dbReference>